<gene>
    <name evidence="1" type="ORF">ACFPME_00220</name>
</gene>
<sequence>MGDRIGAVAGDLPSVGRRDAHVDRMQRRRGVGWGFHAATMQDGAARPLTEVKSPASPERIILIRGASLVAGPLAAGSVTATCAANVMAVGCLMTLAASRKKSD</sequence>
<accession>A0ABW0JGM1</accession>
<proteinExistence type="predicted"/>
<reference evidence="2" key="1">
    <citation type="journal article" date="2019" name="Int. J. Syst. Evol. Microbiol.">
        <title>The Global Catalogue of Microorganisms (GCM) 10K type strain sequencing project: providing services to taxonomists for standard genome sequencing and annotation.</title>
        <authorList>
            <consortium name="The Broad Institute Genomics Platform"/>
            <consortium name="The Broad Institute Genome Sequencing Center for Infectious Disease"/>
            <person name="Wu L."/>
            <person name="Ma J."/>
        </authorList>
    </citation>
    <scope>NUCLEOTIDE SEQUENCE [LARGE SCALE GENOMIC DNA]</scope>
    <source>
        <strain evidence="2">JCM 17130</strain>
    </source>
</reference>
<comment type="caution">
    <text evidence="1">The sequence shown here is derived from an EMBL/GenBank/DDBJ whole genome shotgun (WGS) entry which is preliminary data.</text>
</comment>
<name>A0ABW0JGM1_9GAMM</name>
<dbReference type="EMBL" id="JBHSMK010000002">
    <property type="protein sequence ID" value="MFC5434971.1"/>
    <property type="molecule type" value="Genomic_DNA"/>
</dbReference>
<keyword evidence="2" id="KW-1185">Reference proteome</keyword>
<protein>
    <submittedName>
        <fullName evidence="1">Uncharacterized protein</fullName>
    </submittedName>
</protein>
<evidence type="ECO:0000313" key="1">
    <source>
        <dbReference type="EMBL" id="MFC5434971.1"/>
    </source>
</evidence>
<organism evidence="1 2">
    <name type="scientific">Rhodanobacter umsongensis</name>
    <dbReference type="NCBI Taxonomy" id="633153"/>
    <lineage>
        <taxon>Bacteria</taxon>
        <taxon>Pseudomonadati</taxon>
        <taxon>Pseudomonadota</taxon>
        <taxon>Gammaproteobacteria</taxon>
        <taxon>Lysobacterales</taxon>
        <taxon>Rhodanobacteraceae</taxon>
        <taxon>Rhodanobacter</taxon>
    </lineage>
</organism>
<evidence type="ECO:0000313" key="2">
    <source>
        <dbReference type="Proteomes" id="UP001596013"/>
    </source>
</evidence>
<dbReference type="RefSeq" id="WP_377300833.1">
    <property type="nucleotide sequence ID" value="NZ_JBHSMK010000002.1"/>
</dbReference>
<dbReference type="Proteomes" id="UP001596013">
    <property type="component" value="Unassembled WGS sequence"/>
</dbReference>